<dbReference type="SUPFAM" id="SSF55961">
    <property type="entry name" value="Bet v1-like"/>
    <property type="match status" value="1"/>
</dbReference>
<reference evidence="3" key="1">
    <citation type="submission" date="2020-05" db="EMBL/GenBank/DDBJ databases">
        <authorList>
            <person name="Chiriac C."/>
            <person name="Salcher M."/>
            <person name="Ghai R."/>
            <person name="Kavagutti S V."/>
        </authorList>
    </citation>
    <scope>NUCLEOTIDE SEQUENCE</scope>
</reference>
<comment type="similarity">
    <text evidence="1">Belongs to the AHA1 family.</text>
</comment>
<feature type="domain" description="Activator of Hsp90 ATPase homologue 1/2-like C-terminal" evidence="2">
    <location>
        <begin position="14"/>
        <end position="151"/>
    </location>
</feature>
<sequence>MLLYFVEREFQHDVSRVWSAWTNADELEAWYSPTVLSVVPGSAVSEAHVGGQWAIAVDVPMNDMVAYFWGRYSDVSPMSRLEHSLSYSQDEAEFIARDDDAPFHTIVIDVEETGPGTRVRFSQFGEMPAEQAEASREGMESYFDSLEAYLERQNG</sequence>
<name>A0A6J6FA34_9ZZZZ</name>
<dbReference type="Pfam" id="PF08327">
    <property type="entry name" value="AHSA1"/>
    <property type="match status" value="1"/>
</dbReference>
<protein>
    <submittedName>
        <fullName evidence="3">Unannotated protein</fullName>
    </submittedName>
</protein>
<proteinExistence type="inferred from homology"/>
<dbReference type="InterPro" id="IPR013538">
    <property type="entry name" value="ASHA1/2-like_C"/>
</dbReference>
<dbReference type="Gene3D" id="3.30.530.20">
    <property type="match status" value="1"/>
</dbReference>
<accession>A0A6J6FA34</accession>
<organism evidence="3">
    <name type="scientific">freshwater metagenome</name>
    <dbReference type="NCBI Taxonomy" id="449393"/>
    <lineage>
        <taxon>unclassified sequences</taxon>
        <taxon>metagenomes</taxon>
        <taxon>ecological metagenomes</taxon>
    </lineage>
</organism>
<dbReference type="AlphaFoldDB" id="A0A6J6FA34"/>
<dbReference type="InterPro" id="IPR023393">
    <property type="entry name" value="START-like_dom_sf"/>
</dbReference>
<dbReference type="CDD" id="cd07814">
    <property type="entry name" value="SRPBCC_CalC_Aha1-like"/>
    <property type="match status" value="1"/>
</dbReference>
<evidence type="ECO:0000259" key="2">
    <source>
        <dbReference type="Pfam" id="PF08327"/>
    </source>
</evidence>
<evidence type="ECO:0000256" key="1">
    <source>
        <dbReference type="ARBA" id="ARBA00006817"/>
    </source>
</evidence>
<evidence type="ECO:0000313" key="3">
    <source>
        <dbReference type="EMBL" id="CAB4585077.1"/>
    </source>
</evidence>
<dbReference type="EMBL" id="CAEZUE010000009">
    <property type="protein sequence ID" value="CAB4585077.1"/>
    <property type="molecule type" value="Genomic_DNA"/>
</dbReference>
<gene>
    <name evidence="3" type="ORF">UFOPK1788_00160</name>
</gene>